<comment type="caution">
    <text evidence="3">The sequence shown here is derived from an EMBL/GenBank/DDBJ whole genome shotgun (WGS) entry which is preliminary data.</text>
</comment>
<evidence type="ECO:0000259" key="2">
    <source>
        <dbReference type="PROSITE" id="PS51202"/>
    </source>
</evidence>
<dbReference type="PANTHER" id="PTHR43833:SF7">
    <property type="entry name" value="KTR SYSTEM POTASSIUM UPTAKE PROTEIN C"/>
    <property type="match status" value="1"/>
</dbReference>
<dbReference type="SUPFAM" id="SSF116726">
    <property type="entry name" value="TrkA C-terminal domain-like"/>
    <property type="match status" value="1"/>
</dbReference>
<dbReference type="Pfam" id="PF02080">
    <property type="entry name" value="TrkA_C"/>
    <property type="match status" value="1"/>
</dbReference>
<dbReference type="Gene3D" id="3.40.50.720">
    <property type="entry name" value="NAD(P)-binding Rossmann-like Domain"/>
    <property type="match status" value="1"/>
</dbReference>
<dbReference type="Pfam" id="PF02254">
    <property type="entry name" value="TrkA_N"/>
    <property type="match status" value="1"/>
</dbReference>
<dbReference type="RefSeq" id="WP_168007975.1">
    <property type="nucleotide sequence ID" value="NZ_JAATHJ010000022.1"/>
</dbReference>
<dbReference type="InterPro" id="IPR050721">
    <property type="entry name" value="Trk_Ktr_HKT_K-transport"/>
</dbReference>
<proteinExistence type="predicted"/>
<dbReference type="AlphaFoldDB" id="A0A969TVU0"/>
<dbReference type="PROSITE" id="PS51201">
    <property type="entry name" value="RCK_N"/>
    <property type="match status" value="1"/>
</dbReference>
<reference evidence="3 4" key="1">
    <citation type="submission" date="2020-03" db="EMBL/GenBank/DDBJ databases">
        <title>Assessment of the enzymatic potential of alkaline-tolerant lipase obtained from Bacillus luteus H11 (technogenic soil) for the bioremediation of saline soils contaminated with petroleum substances.</title>
        <authorList>
            <person name="Kalwasinska A."/>
        </authorList>
    </citation>
    <scope>NUCLEOTIDE SEQUENCE [LARGE SCALE GENOMIC DNA]</scope>
    <source>
        <strain evidence="3 4">H11</strain>
    </source>
</reference>
<dbReference type="InterPro" id="IPR006037">
    <property type="entry name" value="RCK_C"/>
</dbReference>
<feature type="domain" description="RCK C-terminal" evidence="2">
    <location>
        <begin position="142"/>
        <end position="225"/>
    </location>
</feature>
<organism evidence="3 4">
    <name type="scientific">Alkalicoccus luteus</name>
    <dbReference type="NCBI Taxonomy" id="1237094"/>
    <lineage>
        <taxon>Bacteria</taxon>
        <taxon>Bacillati</taxon>
        <taxon>Bacillota</taxon>
        <taxon>Bacilli</taxon>
        <taxon>Bacillales</taxon>
        <taxon>Bacillaceae</taxon>
        <taxon>Alkalicoccus</taxon>
    </lineage>
</organism>
<sequence>MRKKKTRHKNQYAVIGLGRFGGSVCRELHNMGHEVMAIDIDQDKVDQYSRFSTHAVQLDSTDERQLHGIGIRNFEHVVVAIGDNIQASILTTLVLKDEGVSQVWVKAQNMYHQKVLDKIGADVVVHPEFDMGKRIAHNIVSDKVIDYIDLSDDYSIIELRASDKIDGETLMSLQLRAKYGITLLAIKDGEAMNISPKPDEPIRTGNILLVIGHNNDLERFEDTEL</sequence>
<dbReference type="InterPro" id="IPR003148">
    <property type="entry name" value="RCK_N"/>
</dbReference>
<dbReference type="PANTHER" id="PTHR43833">
    <property type="entry name" value="POTASSIUM CHANNEL PROTEIN 2-RELATED-RELATED"/>
    <property type="match status" value="1"/>
</dbReference>
<gene>
    <name evidence="3" type="ORF">HCN83_12795</name>
</gene>
<accession>A0A969TVU0</accession>
<protein>
    <submittedName>
        <fullName evidence="3">TrkA family potassium uptake protein</fullName>
    </submittedName>
</protein>
<dbReference type="SUPFAM" id="SSF51735">
    <property type="entry name" value="NAD(P)-binding Rossmann-fold domains"/>
    <property type="match status" value="1"/>
</dbReference>
<dbReference type="InterPro" id="IPR036721">
    <property type="entry name" value="RCK_C_sf"/>
</dbReference>
<evidence type="ECO:0000313" key="3">
    <source>
        <dbReference type="EMBL" id="NJP38467.1"/>
    </source>
</evidence>
<dbReference type="GO" id="GO:0006813">
    <property type="term" value="P:potassium ion transport"/>
    <property type="evidence" value="ECO:0007669"/>
    <property type="project" value="InterPro"/>
</dbReference>
<evidence type="ECO:0000313" key="4">
    <source>
        <dbReference type="Proteomes" id="UP000752012"/>
    </source>
</evidence>
<dbReference type="PROSITE" id="PS51202">
    <property type="entry name" value="RCK_C"/>
    <property type="match status" value="1"/>
</dbReference>
<dbReference type="GO" id="GO:0008324">
    <property type="term" value="F:monoatomic cation transmembrane transporter activity"/>
    <property type="evidence" value="ECO:0007669"/>
    <property type="project" value="InterPro"/>
</dbReference>
<evidence type="ECO:0000259" key="1">
    <source>
        <dbReference type="PROSITE" id="PS51201"/>
    </source>
</evidence>
<keyword evidence="4" id="KW-1185">Reference proteome</keyword>
<dbReference type="Gene3D" id="3.30.70.1450">
    <property type="entry name" value="Regulator of K+ conductance, C-terminal domain"/>
    <property type="match status" value="1"/>
</dbReference>
<dbReference type="EMBL" id="JAATHJ010000022">
    <property type="protein sequence ID" value="NJP38467.1"/>
    <property type="molecule type" value="Genomic_DNA"/>
</dbReference>
<name>A0A969TVU0_9BACI</name>
<dbReference type="Proteomes" id="UP000752012">
    <property type="component" value="Unassembled WGS sequence"/>
</dbReference>
<feature type="domain" description="RCK N-terminal" evidence="1">
    <location>
        <begin position="9"/>
        <end position="125"/>
    </location>
</feature>
<dbReference type="InterPro" id="IPR036291">
    <property type="entry name" value="NAD(P)-bd_dom_sf"/>
</dbReference>